<reference evidence="12 13" key="1">
    <citation type="submission" date="2020-11" db="EMBL/GenBank/DDBJ databases">
        <authorList>
            <person name="Lassalle F."/>
        </authorList>
    </citation>
    <scope>NUCLEOTIDE SEQUENCE [LARGE SCALE GENOMIC DNA]</scope>
    <source>
        <strain evidence="12 13">JC140</strain>
    </source>
</reference>
<evidence type="ECO:0000256" key="7">
    <source>
        <dbReference type="ARBA" id="ARBA00022982"/>
    </source>
</evidence>
<dbReference type="Proteomes" id="UP000606921">
    <property type="component" value="Unassembled WGS sequence"/>
</dbReference>
<dbReference type="InterPro" id="IPR001235">
    <property type="entry name" value="Copper_blue_Plastocyanin"/>
</dbReference>
<feature type="signal peptide" evidence="10">
    <location>
        <begin position="1"/>
        <end position="22"/>
    </location>
</feature>
<feature type="chain" id="PRO_5047319846" description="Pseudoazurin" evidence="10">
    <location>
        <begin position="23"/>
        <end position="148"/>
    </location>
</feature>
<evidence type="ECO:0000256" key="9">
    <source>
        <dbReference type="NCBIfam" id="TIGR02375"/>
    </source>
</evidence>
<keyword evidence="5" id="KW-0479">Metal-binding</keyword>
<sequence length="148" mass="15897">MKVLSTTLTALGMIALGMPAFAADHEVKMVNKDSEGRAMQFEPAYLKIAPGDTVTFINVDKGHNSESVKGMIPEGAEAWKGKINEEIKVTFDVEGLYGYKCLPHQGMGMVGVIQVGEDTANLEQVTAVKLPGKAKTRMEELLAEVVGS</sequence>
<protein>
    <recommendedName>
        <fullName evidence="3 9">Pseudoazurin</fullName>
    </recommendedName>
</protein>
<comment type="cofactor">
    <cofactor evidence="1">
        <name>Cu cation</name>
        <dbReference type="ChEBI" id="CHEBI:23378"/>
    </cofactor>
</comment>
<keyword evidence="6" id="KW-0574">Periplasm</keyword>
<keyword evidence="4" id="KW-0813">Transport</keyword>
<proteinExistence type="predicted"/>
<dbReference type="PROSITE" id="PS00196">
    <property type="entry name" value="COPPER_BLUE"/>
    <property type="match status" value="1"/>
</dbReference>
<keyword evidence="7" id="KW-0249">Electron transport</keyword>
<keyword evidence="8" id="KW-0186">Copper</keyword>
<evidence type="ECO:0000313" key="12">
    <source>
        <dbReference type="EMBL" id="CAD7052417.1"/>
    </source>
</evidence>
<evidence type="ECO:0000256" key="6">
    <source>
        <dbReference type="ARBA" id="ARBA00022764"/>
    </source>
</evidence>
<organism evidence="12 13">
    <name type="scientific">Pseudorhizobium endolithicum</name>
    <dbReference type="NCBI Taxonomy" id="1191678"/>
    <lineage>
        <taxon>Bacteria</taxon>
        <taxon>Pseudomonadati</taxon>
        <taxon>Pseudomonadota</taxon>
        <taxon>Alphaproteobacteria</taxon>
        <taxon>Hyphomicrobiales</taxon>
        <taxon>Rhizobiaceae</taxon>
        <taxon>Rhizobium/Agrobacterium group</taxon>
        <taxon>Pseudorhizobium</taxon>
    </lineage>
</organism>
<dbReference type="SUPFAM" id="SSF49503">
    <property type="entry name" value="Cupredoxins"/>
    <property type="match status" value="1"/>
</dbReference>
<dbReference type="Gene3D" id="2.60.40.420">
    <property type="entry name" value="Cupredoxins - blue copper proteins"/>
    <property type="match status" value="1"/>
</dbReference>
<dbReference type="InterPro" id="IPR000923">
    <property type="entry name" value="BlueCu_1"/>
</dbReference>
<name>A0ABN7K1W1_9HYPH</name>
<dbReference type="EMBL" id="CABFWF030000015">
    <property type="protein sequence ID" value="CAD7052417.1"/>
    <property type="molecule type" value="Genomic_DNA"/>
</dbReference>
<dbReference type="InterPro" id="IPR008972">
    <property type="entry name" value="Cupredoxin"/>
</dbReference>
<feature type="domain" description="Blue (type 1) copper" evidence="11">
    <location>
        <begin position="32"/>
        <end position="115"/>
    </location>
</feature>
<evidence type="ECO:0000256" key="5">
    <source>
        <dbReference type="ARBA" id="ARBA00022723"/>
    </source>
</evidence>
<evidence type="ECO:0000256" key="1">
    <source>
        <dbReference type="ARBA" id="ARBA00001935"/>
    </source>
</evidence>
<dbReference type="InterPro" id="IPR002386">
    <property type="entry name" value="Amicyanin/Pseudoazurin"/>
</dbReference>
<evidence type="ECO:0000256" key="2">
    <source>
        <dbReference type="ARBA" id="ARBA00004418"/>
    </source>
</evidence>
<gene>
    <name evidence="12" type="ORF">REJC140_01868</name>
</gene>
<dbReference type="InterPro" id="IPR012745">
    <property type="entry name" value="Pseudoazurin"/>
</dbReference>
<keyword evidence="13" id="KW-1185">Reference proteome</keyword>
<evidence type="ECO:0000256" key="3">
    <source>
        <dbReference type="ARBA" id="ARBA00016984"/>
    </source>
</evidence>
<comment type="caution">
    <text evidence="12">The sequence shown here is derived from an EMBL/GenBank/DDBJ whole genome shotgun (WGS) entry which is preliminary data.</text>
</comment>
<dbReference type="PRINTS" id="PR00155">
    <property type="entry name" value="AMICYANIN"/>
</dbReference>
<dbReference type="PRINTS" id="PR00156">
    <property type="entry name" value="COPPERBLUE"/>
</dbReference>
<keyword evidence="10" id="KW-0732">Signal</keyword>
<dbReference type="Pfam" id="PF00127">
    <property type="entry name" value="Copper-bind"/>
    <property type="match status" value="1"/>
</dbReference>
<accession>A0ABN7K1W1</accession>
<evidence type="ECO:0000256" key="10">
    <source>
        <dbReference type="SAM" id="SignalP"/>
    </source>
</evidence>
<evidence type="ECO:0000259" key="11">
    <source>
        <dbReference type="Pfam" id="PF00127"/>
    </source>
</evidence>
<dbReference type="NCBIfam" id="TIGR02375">
    <property type="entry name" value="pseudoazurin"/>
    <property type="match status" value="1"/>
</dbReference>
<evidence type="ECO:0000313" key="13">
    <source>
        <dbReference type="Proteomes" id="UP000606921"/>
    </source>
</evidence>
<dbReference type="RefSeq" id="WP_142593869.1">
    <property type="nucleotide sequence ID" value="NZ_CABFWF030000015.1"/>
</dbReference>
<evidence type="ECO:0000256" key="8">
    <source>
        <dbReference type="ARBA" id="ARBA00023008"/>
    </source>
</evidence>
<evidence type="ECO:0000256" key="4">
    <source>
        <dbReference type="ARBA" id="ARBA00022448"/>
    </source>
</evidence>
<comment type="subcellular location">
    <subcellularLocation>
        <location evidence="2">Periplasm</location>
    </subcellularLocation>
</comment>
<dbReference type="InterPro" id="IPR028871">
    <property type="entry name" value="BlueCu_1_BS"/>
</dbReference>
<dbReference type="CDD" id="cd04218">
    <property type="entry name" value="Pseudoazurin"/>
    <property type="match status" value="1"/>
</dbReference>